<dbReference type="InterPro" id="IPR023801">
    <property type="entry name" value="His_deacetylse_dom"/>
</dbReference>
<feature type="domain" description="N-acetyltransferase" evidence="6">
    <location>
        <begin position="10"/>
        <end position="179"/>
    </location>
</feature>
<dbReference type="SUPFAM" id="SSF52768">
    <property type="entry name" value="Arginase/deacetylase"/>
    <property type="match status" value="1"/>
</dbReference>
<keyword evidence="5" id="KW-0862">Zinc</keyword>
<dbReference type="PROSITE" id="PS51186">
    <property type="entry name" value="GNAT"/>
    <property type="match status" value="1"/>
</dbReference>
<evidence type="ECO:0000313" key="7">
    <source>
        <dbReference type="EMBL" id="NQV65453.1"/>
    </source>
</evidence>
<dbReference type="AlphaFoldDB" id="A0A972VXE7"/>
<evidence type="ECO:0000256" key="2">
    <source>
        <dbReference type="ARBA" id="ARBA00005947"/>
    </source>
</evidence>
<evidence type="ECO:0000256" key="3">
    <source>
        <dbReference type="ARBA" id="ARBA00022723"/>
    </source>
</evidence>
<dbReference type="GO" id="GO:0016787">
    <property type="term" value="F:hydrolase activity"/>
    <property type="evidence" value="ECO:0007669"/>
    <property type="project" value="UniProtKB-KW"/>
</dbReference>
<evidence type="ECO:0000313" key="8">
    <source>
        <dbReference type="Proteomes" id="UP000754644"/>
    </source>
</evidence>
<name>A0A972VXE7_9GAMM</name>
<dbReference type="GO" id="GO:0004407">
    <property type="term" value="F:histone deacetylase activity"/>
    <property type="evidence" value="ECO:0007669"/>
    <property type="project" value="TreeGrafter"/>
</dbReference>
<comment type="caution">
    <text evidence="7">The sequence shown here is derived from an EMBL/GenBank/DDBJ whole genome shotgun (WGS) entry which is preliminary data.</text>
</comment>
<dbReference type="GO" id="GO:0016747">
    <property type="term" value="F:acyltransferase activity, transferring groups other than amino-acyl groups"/>
    <property type="evidence" value="ECO:0007669"/>
    <property type="project" value="InterPro"/>
</dbReference>
<dbReference type="Proteomes" id="UP000754644">
    <property type="component" value="Unassembled WGS sequence"/>
</dbReference>
<dbReference type="CDD" id="cd10001">
    <property type="entry name" value="HDAC_classII_APAH"/>
    <property type="match status" value="1"/>
</dbReference>
<evidence type="ECO:0000256" key="4">
    <source>
        <dbReference type="ARBA" id="ARBA00022801"/>
    </source>
</evidence>
<proteinExistence type="inferred from homology"/>
<dbReference type="PRINTS" id="PR01270">
    <property type="entry name" value="HDASUPER"/>
</dbReference>
<organism evidence="7 8">
    <name type="scientific">SAR86 cluster bacterium</name>
    <dbReference type="NCBI Taxonomy" id="2030880"/>
    <lineage>
        <taxon>Bacteria</taxon>
        <taxon>Pseudomonadati</taxon>
        <taxon>Pseudomonadota</taxon>
        <taxon>Gammaproteobacteria</taxon>
        <taxon>SAR86 cluster</taxon>
    </lineage>
</organism>
<dbReference type="Gene3D" id="3.40.630.30">
    <property type="match status" value="1"/>
</dbReference>
<dbReference type="SUPFAM" id="SSF55729">
    <property type="entry name" value="Acyl-CoA N-acyltransferases (Nat)"/>
    <property type="match status" value="1"/>
</dbReference>
<dbReference type="GO" id="GO:0040029">
    <property type="term" value="P:epigenetic regulation of gene expression"/>
    <property type="evidence" value="ECO:0007669"/>
    <property type="project" value="TreeGrafter"/>
</dbReference>
<comment type="cofactor">
    <cofactor evidence="1">
        <name>Zn(2+)</name>
        <dbReference type="ChEBI" id="CHEBI:29105"/>
    </cofactor>
</comment>
<evidence type="ECO:0000256" key="1">
    <source>
        <dbReference type="ARBA" id="ARBA00001947"/>
    </source>
</evidence>
<dbReference type="Pfam" id="PF00583">
    <property type="entry name" value="Acetyltransf_1"/>
    <property type="match status" value="1"/>
</dbReference>
<dbReference type="EMBL" id="JABMOJ010000328">
    <property type="protein sequence ID" value="NQV65453.1"/>
    <property type="molecule type" value="Genomic_DNA"/>
</dbReference>
<dbReference type="Gene3D" id="3.40.800.20">
    <property type="entry name" value="Histone deacetylase domain"/>
    <property type="match status" value="1"/>
</dbReference>
<gene>
    <name evidence="7" type="ORF">HQ497_08810</name>
</gene>
<comment type="similarity">
    <text evidence="2">Belongs to the histone deacetylase family.</text>
</comment>
<dbReference type="InterPro" id="IPR000182">
    <property type="entry name" value="GNAT_dom"/>
</dbReference>
<dbReference type="PANTHER" id="PTHR10625:SF17">
    <property type="entry name" value="HISTONE DEACETYLASE 8"/>
    <property type="match status" value="1"/>
</dbReference>
<sequence length="577" mass="64854">MFRIHKIFDINTDTNKQLLIQVQAMLRAQFSELSEKDISKLPAQLANPLKYRFHSMLLIAEDGNANVRGFALLLHAPDLNFCYLDYVCAGPGETGGGIGGALYERVREEAFQLDVIGLFLECLPDDPALSPNEDIRKQNSSRLRFYERYGARPLVNTGYETPLKKEDIDPPYLVFDDLGQNDKPLLKEPAKAIVRAILERKYASICPPLYIDSVVNSLQDDVVQLRPARYIKKAIAKVQQPRKHKIALIVNDDHSIHHIRERGYVESPVRIKSITKDFERTNIFEKLPAKKYGIKVIEQVHNPEFVQFLRKACGEMPAGKSVYPYVFPIRNRARPPKELALRAGYYCIDTFTPLNANAFKAARGAVDCAMTGADCLLDGRRLAYALVRPPGHHAEHASFGGFCYLNSSAIAAHHLSKHGKVVVLDIDYHHGNGTQDIFYKRNDVYTISIHGHPSHSYPYFSGFRDEKGEAGGSGYNLNFPLAENIDGEQYRKILSKALNRITRYQPKFLVLALGLDTAKGDPTGSFQLVAKDFLENGRMIGELKLPTLIVQEGGYKTQTLGTNARHFFTGLWDGMSV</sequence>
<keyword evidence="4" id="KW-0378">Hydrolase</keyword>
<dbReference type="Pfam" id="PF00850">
    <property type="entry name" value="Hist_deacetyl"/>
    <property type="match status" value="1"/>
</dbReference>
<evidence type="ECO:0000259" key="6">
    <source>
        <dbReference type="PROSITE" id="PS51186"/>
    </source>
</evidence>
<reference evidence="7" key="1">
    <citation type="submission" date="2020-05" db="EMBL/GenBank/DDBJ databases">
        <title>Sulfur intermediates as new biogeochemical hubs in an aquatic model microbial ecosystem.</title>
        <authorList>
            <person name="Vigneron A."/>
        </authorList>
    </citation>
    <scope>NUCLEOTIDE SEQUENCE</scope>
    <source>
        <strain evidence="7">Bin.250</strain>
    </source>
</reference>
<keyword evidence="3" id="KW-0479">Metal-binding</keyword>
<protein>
    <submittedName>
        <fullName evidence="7">Histone deacetylase family protein</fullName>
    </submittedName>
</protein>
<evidence type="ECO:0000256" key="5">
    <source>
        <dbReference type="ARBA" id="ARBA00022833"/>
    </source>
</evidence>
<dbReference type="InterPro" id="IPR023696">
    <property type="entry name" value="Ureohydrolase_dom_sf"/>
</dbReference>
<dbReference type="InterPro" id="IPR037138">
    <property type="entry name" value="His_deacetylse_dom_sf"/>
</dbReference>
<accession>A0A972VXE7</accession>
<dbReference type="GO" id="GO:0046872">
    <property type="term" value="F:metal ion binding"/>
    <property type="evidence" value="ECO:0007669"/>
    <property type="project" value="UniProtKB-KW"/>
</dbReference>
<dbReference type="InterPro" id="IPR000286">
    <property type="entry name" value="HDACs"/>
</dbReference>
<dbReference type="InterPro" id="IPR016181">
    <property type="entry name" value="Acyl_CoA_acyltransferase"/>
</dbReference>
<dbReference type="PANTHER" id="PTHR10625">
    <property type="entry name" value="HISTONE DEACETYLASE HDAC1-RELATED"/>
    <property type="match status" value="1"/>
</dbReference>